<organism evidence="1 2">
    <name type="scientific">Leptospira ognonensis</name>
    <dbReference type="NCBI Taxonomy" id="2484945"/>
    <lineage>
        <taxon>Bacteria</taxon>
        <taxon>Pseudomonadati</taxon>
        <taxon>Spirochaetota</taxon>
        <taxon>Spirochaetia</taxon>
        <taxon>Leptospirales</taxon>
        <taxon>Leptospiraceae</taxon>
        <taxon>Leptospira</taxon>
    </lineage>
</organism>
<sequence length="116" mass="13798">MKSYIFSFLFLLTEVGIFNCGLFHRGLPKKGEFCYVLAKPPTCLFADFEKRKLFYNEGVYDLTLRTRTEYTFQFKDQIAELLVSTENRIDLKFPGEALNKFYMRKKEKFSQFPESK</sequence>
<protein>
    <submittedName>
        <fullName evidence="1">Uncharacterized protein</fullName>
    </submittedName>
</protein>
<dbReference type="Proteomes" id="UP000297693">
    <property type="component" value="Unassembled WGS sequence"/>
</dbReference>
<evidence type="ECO:0000313" key="1">
    <source>
        <dbReference type="EMBL" id="TGL59138.1"/>
    </source>
</evidence>
<dbReference type="OrthoDB" id="341114at2"/>
<accession>A0A4R9K4A5</accession>
<keyword evidence="2" id="KW-1185">Reference proteome</keyword>
<gene>
    <name evidence="1" type="ORF">EHQ58_09495</name>
</gene>
<comment type="caution">
    <text evidence="1">The sequence shown here is derived from an EMBL/GenBank/DDBJ whole genome shotgun (WGS) entry which is preliminary data.</text>
</comment>
<dbReference type="EMBL" id="RQGD01000025">
    <property type="protein sequence ID" value="TGL59138.1"/>
    <property type="molecule type" value="Genomic_DNA"/>
</dbReference>
<proteinExistence type="predicted"/>
<evidence type="ECO:0000313" key="2">
    <source>
        <dbReference type="Proteomes" id="UP000297693"/>
    </source>
</evidence>
<dbReference type="NCBIfam" id="NF047809">
    <property type="entry name" value="LIC12806_lipo"/>
    <property type="match status" value="1"/>
</dbReference>
<name>A0A4R9K4A5_9LEPT</name>
<dbReference type="RefSeq" id="WP_135623663.1">
    <property type="nucleotide sequence ID" value="NZ_RQGD01000025.1"/>
</dbReference>
<reference evidence="1" key="1">
    <citation type="journal article" date="2019" name="PLoS Negl. Trop. Dis.">
        <title>Revisiting the worldwide diversity of Leptospira species in the environment.</title>
        <authorList>
            <person name="Vincent A.T."/>
            <person name="Schiettekatte O."/>
            <person name="Bourhy P."/>
            <person name="Veyrier F.J."/>
            <person name="Picardeau M."/>
        </authorList>
    </citation>
    <scope>NUCLEOTIDE SEQUENCE [LARGE SCALE GENOMIC DNA]</scope>
    <source>
        <strain evidence="1">201702476</strain>
    </source>
</reference>
<dbReference type="AlphaFoldDB" id="A0A4R9K4A5"/>